<dbReference type="FunFam" id="3.40.50.300:FF:000425">
    <property type="entry name" value="Probable ABC transporter, ATP-binding subunit"/>
    <property type="match status" value="1"/>
</dbReference>
<evidence type="ECO:0000313" key="11">
    <source>
        <dbReference type="EMBL" id="NML73838.1"/>
    </source>
</evidence>
<dbReference type="RefSeq" id="WP_169588484.1">
    <property type="nucleotide sequence ID" value="NZ_JABBGK010000001.1"/>
</dbReference>
<evidence type="ECO:0000256" key="3">
    <source>
        <dbReference type="ARBA" id="ARBA00022475"/>
    </source>
</evidence>
<keyword evidence="9" id="KW-0472">Membrane</keyword>
<dbReference type="Proteomes" id="UP000541470">
    <property type="component" value="Unassembled WGS sequence"/>
</dbReference>
<evidence type="ECO:0000256" key="8">
    <source>
        <dbReference type="ARBA" id="ARBA00023065"/>
    </source>
</evidence>
<dbReference type="InterPro" id="IPR003593">
    <property type="entry name" value="AAA+_ATPase"/>
</dbReference>
<accession>A0A7Y0AUS7</accession>
<evidence type="ECO:0000313" key="12">
    <source>
        <dbReference type="Proteomes" id="UP000541470"/>
    </source>
</evidence>
<dbReference type="Pfam" id="PF00005">
    <property type="entry name" value="ABC_tran"/>
    <property type="match status" value="1"/>
</dbReference>
<dbReference type="EMBL" id="JABBGK010000001">
    <property type="protein sequence ID" value="NML73838.1"/>
    <property type="molecule type" value="Genomic_DNA"/>
</dbReference>
<dbReference type="PROSITE" id="PS00211">
    <property type="entry name" value="ABC_TRANSPORTER_1"/>
    <property type="match status" value="1"/>
</dbReference>
<dbReference type="PROSITE" id="PS50893">
    <property type="entry name" value="ABC_TRANSPORTER_2"/>
    <property type="match status" value="1"/>
</dbReference>
<keyword evidence="2" id="KW-0813">Transport</keyword>
<keyword evidence="3" id="KW-1003">Cell membrane</keyword>
<dbReference type="GO" id="GO:0016020">
    <property type="term" value="C:membrane"/>
    <property type="evidence" value="ECO:0007669"/>
    <property type="project" value="InterPro"/>
</dbReference>
<proteinExistence type="inferred from homology"/>
<dbReference type="GO" id="GO:0015408">
    <property type="term" value="F:ABC-type ferric iron transporter activity"/>
    <property type="evidence" value="ECO:0007669"/>
    <property type="project" value="InterPro"/>
</dbReference>
<evidence type="ECO:0000256" key="4">
    <source>
        <dbReference type="ARBA" id="ARBA00022496"/>
    </source>
</evidence>
<reference evidence="11 12" key="1">
    <citation type="submission" date="2020-04" db="EMBL/GenBank/DDBJ databases">
        <title>Rhizobium sp. S-51 isolated from soil.</title>
        <authorList>
            <person name="Dahal R.H."/>
        </authorList>
    </citation>
    <scope>NUCLEOTIDE SEQUENCE [LARGE SCALE GENOMIC DNA]</scope>
    <source>
        <strain evidence="11 12">S-51</strain>
    </source>
</reference>
<dbReference type="Gene3D" id="3.40.50.300">
    <property type="entry name" value="P-loop containing nucleotide triphosphate hydrolases"/>
    <property type="match status" value="1"/>
</dbReference>
<name>A0A7Y0AUS7_9HYPH</name>
<comment type="similarity">
    <text evidence="1">Belongs to the ABC transporter superfamily.</text>
</comment>
<dbReference type="AlphaFoldDB" id="A0A7Y0AUS7"/>
<gene>
    <name evidence="11" type="ORF">HHL25_06830</name>
</gene>
<dbReference type="InterPro" id="IPR008995">
    <property type="entry name" value="Mo/tungstate-bd_C_term_dom"/>
</dbReference>
<evidence type="ECO:0000256" key="9">
    <source>
        <dbReference type="ARBA" id="ARBA00023136"/>
    </source>
</evidence>
<dbReference type="GO" id="GO:0016887">
    <property type="term" value="F:ATP hydrolysis activity"/>
    <property type="evidence" value="ECO:0007669"/>
    <property type="project" value="InterPro"/>
</dbReference>
<protein>
    <submittedName>
        <fullName evidence="11">ABC transporter ATP-binding protein</fullName>
    </submittedName>
</protein>
<keyword evidence="8" id="KW-0406">Ion transport</keyword>
<dbReference type="GO" id="GO:0005524">
    <property type="term" value="F:ATP binding"/>
    <property type="evidence" value="ECO:0007669"/>
    <property type="project" value="UniProtKB-KW"/>
</dbReference>
<evidence type="ECO:0000256" key="6">
    <source>
        <dbReference type="ARBA" id="ARBA00022840"/>
    </source>
</evidence>
<dbReference type="SUPFAM" id="SSF50331">
    <property type="entry name" value="MOP-like"/>
    <property type="match status" value="1"/>
</dbReference>
<feature type="domain" description="ABC transporter" evidence="10">
    <location>
        <begin position="23"/>
        <end position="255"/>
    </location>
</feature>
<keyword evidence="5" id="KW-0547">Nucleotide-binding</keyword>
<dbReference type="GO" id="GO:0015697">
    <property type="term" value="P:quaternary ammonium group transport"/>
    <property type="evidence" value="ECO:0007669"/>
    <property type="project" value="UniProtKB-ARBA"/>
</dbReference>
<evidence type="ECO:0000259" key="10">
    <source>
        <dbReference type="PROSITE" id="PS50893"/>
    </source>
</evidence>
<keyword evidence="4" id="KW-0410">Iron transport</keyword>
<dbReference type="SUPFAM" id="SSF52540">
    <property type="entry name" value="P-loop containing nucleoside triphosphate hydrolases"/>
    <property type="match status" value="1"/>
</dbReference>
<evidence type="ECO:0000256" key="2">
    <source>
        <dbReference type="ARBA" id="ARBA00022448"/>
    </source>
</evidence>
<dbReference type="InterPro" id="IPR050093">
    <property type="entry name" value="ABC_SmlMolc_Importer"/>
</dbReference>
<organism evidence="11 12">
    <name type="scientific">Rhizobium terricola</name>
    <dbReference type="NCBI Taxonomy" id="2728849"/>
    <lineage>
        <taxon>Bacteria</taxon>
        <taxon>Pseudomonadati</taxon>
        <taxon>Pseudomonadota</taxon>
        <taxon>Alphaproteobacteria</taxon>
        <taxon>Hyphomicrobiales</taxon>
        <taxon>Rhizobiaceae</taxon>
        <taxon>Rhizobium/Agrobacterium group</taxon>
        <taxon>Rhizobium</taxon>
    </lineage>
</organism>
<dbReference type="InterPro" id="IPR017871">
    <property type="entry name" value="ABC_transporter-like_CS"/>
</dbReference>
<evidence type="ECO:0000256" key="1">
    <source>
        <dbReference type="ARBA" id="ARBA00005417"/>
    </source>
</evidence>
<dbReference type="PANTHER" id="PTHR42781">
    <property type="entry name" value="SPERMIDINE/PUTRESCINE IMPORT ATP-BINDING PROTEIN POTA"/>
    <property type="match status" value="1"/>
</dbReference>
<dbReference type="SMART" id="SM00382">
    <property type="entry name" value="AAA"/>
    <property type="match status" value="1"/>
</dbReference>
<keyword evidence="7" id="KW-0408">Iron</keyword>
<dbReference type="CDD" id="cd03259">
    <property type="entry name" value="ABC_Carb_Solutes_like"/>
    <property type="match status" value="1"/>
</dbReference>
<dbReference type="InterPro" id="IPR015853">
    <property type="entry name" value="ABC_transpr_FbpC"/>
</dbReference>
<sequence>MSSDTTQGGSSRRTAGVTFAARLSFEDIRHGYHGRETLRGVSLTAEPGEVLCLLGPSGSGKTTLLRIAAGIEAQLSGRLLVNDREVAGPAGFVPPEKRGIGLMFQDFALFPHMSVVENVRFGLTALPAKEGLAEAMLALERVGLAHYAEKYPHALSGGEQQRVALARALAPRPGVLLMDEPFSGLDSRLKDTIRADTLAILRETRATAVVVTHDAEEAMRMADRIALLRDGRLVQVGTSDDLYRRPKDLFTAAFFSEINEFSGIVRNGRVVTPLGVAEAPGFAEGRPVSIAVRLSGVGVSPDSGIIPARVVSRRFLGVVELLELAIPGSERPVRSRMRADILPQGLRDVTISVNPQDILVFEKESETPYIGETENRE</sequence>
<evidence type="ECO:0000256" key="7">
    <source>
        <dbReference type="ARBA" id="ARBA00023004"/>
    </source>
</evidence>
<dbReference type="InterPro" id="IPR027417">
    <property type="entry name" value="P-loop_NTPase"/>
</dbReference>
<comment type="caution">
    <text evidence="11">The sequence shown here is derived from an EMBL/GenBank/DDBJ whole genome shotgun (WGS) entry which is preliminary data.</text>
</comment>
<keyword evidence="12" id="KW-1185">Reference proteome</keyword>
<keyword evidence="6 11" id="KW-0067">ATP-binding</keyword>
<dbReference type="PANTHER" id="PTHR42781:SF4">
    <property type="entry name" value="SPERMIDINE_PUTRESCINE IMPORT ATP-BINDING PROTEIN POTA"/>
    <property type="match status" value="1"/>
</dbReference>
<evidence type="ECO:0000256" key="5">
    <source>
        <dbReference type="ARBA" id="ARBA00022741"/>
    </source>
</evidence>
<dbReference type="InterPro" id="IPR003439">
    <property type="entry name" value="ABC_transporter-like_ATP-bd"/>
</dbReference>